<dbReference type="PRINTS" id="PR00455">
    <property type="entry name" value="HTHTETR"/>
</dbReference>
<dbReference type="Gene3D" id="1.10.10.60">
    <property type="entry name" value="Homeodomain-like"/>
    <property type="match status" value="1"/>
</dbReference>
<dbReference type="RefSeq" id="WP_208847936.1">
    <property type="nucleotide sequence ID" value="NZ_JAGGDJ010000007.1"/>
</dbReference>
<dbReference type="EMBL" id="JAGGDJ010000007">
    <property type="protein sequence ID" value="MBO7745025.1"/>
    <property type="molecule type" value="Genomic_DNA"/>
</dbReference>
<evidence type="ECO:0000313" key="6">
    <source>
        <dbReference type="EMBL" id="MBO7745025.1"/>
    </source>
</evidence>
<keyword evidence="3" id="KW-0804">Transcription</keyword>
<dbReference type="InterPro" id="IPR001647">
    <property type="entry name" value="HTH_TetR"/>
</dbReference>
<evidence type="ECO:0000256" key="4">
    <source>
        <dbReference type="PROSITE-ProRule" id="PRU00335"/>
    </source>
</evidence>
<gene>
    <name evidence="6" type="ORF">I8J29_12520</name>
</gene>
<dbReference type="SUPFAM" id="SSF46689">
    <property type="entry name" value="Homeodomain-like"/>
    <property type="match status" value="1"/>
</dbReference>
<dbReference type="Proteomes" id="UP000670947">
    <property type="component" value="Unassembled WGS sequence"/>
</dbReference>
<accession>A0ABS3W9M7</accession>
<evidence type="ECO:0000256" key="3">
    <source>
        <dbReference type="ARBA" id="ARBA00023163"/>
    </source>
</evidence>
<comment type="caution">
    <text evidence="6">The sequence shown here is derived from an EMBL/GenBank/DDBJ whole genome shotgun (WGS) entry which is preliminary data.</text>
</comment>
<protein>
    <submittedName>
        <fullName evidence="6">TetR/AcrR family transcriptional regulator</fullName>
    </submittedName>
</protein>
<dbReference type="PANTHER" id="PTHR30055:SF234">
    <property type="entry name" value="HTH-TYPE TRANSCRIPTIONAL REGULATOR BETI"/>
    <property type="match status" value="1"/>
</dbReference>
<dbReference type="InterPro" id="IPR050109">
    <property type="entry name" value="HTH-type_TetR-like_transc_reg"/>
</dbReference>
<feature type="domain" description="HTH tetR-type" evidence="5">
    <location>
        <begin position="13"/>
        <end position="73"/>
    </location>
</feature>
<keyword evidence="2 4" id="KW-0238">DNA-binding</keyword>
<evidence type="ECO:0000313" key="7">
    <source>
        <dbReference type="Proteomes" id="UP000670947"/>
    </source>
</evidence>
<dbReference type="InterPro" id="IPR036271">
    <property type="entry name" value="Tet_transcr_reg_TetR-rel_C_sf"/>
</dbReference>
<dbReference type="Pfam" id="PF00440">
    <property type="entry name" value="TetR_N"/>
    <property type="match status" value="1"/>
</dbReference>
<dbReference type="SUPFAM" id="SSF48498">
    <property type="entry name" value="Tetracyclin repressor-like, C-terminal domain"/>
    <property type="match status" value="1"/>
</dbReference>
<dbReference type="PROSITE" id="PS50977">
    <property type="entry name" value="HTH_TETR_2"/>
    <property type="match status" value="1"/>
</dbReference>
<feature type="DNA-binding region" description="H-T-H motif" evidence="4">
    <location>
        <begin position="36"/>
        <end position="55"/>
    </location>
</feature>
<sequence length="207" mass="23180">MKTTETKRLQKGKATKKRIFAVAKELILAKGYNHVTVDEICERCGLSKGAFYIHYKSKEDIVRKLYRDDMSEYMDEHFAAYAQAHPDASPIDKLRTYLALAFGFPAVVGEELTKLTFVVYLAAKSPEVPSFFANCLEPELLHGIVDDGIARSLFREELSRDDIVNNLYIFITGATMTWCLSDAAYDLAAASVKSADVLLRGLQRNPG</sequence>
<keyword evidence="1" id="KW-0805">Transcription regulation</keyword>
<reference evidence="6 7" key="1">
    <citation type="submission" date="2021-03" db="EMBL/GenBank/DDBJ databases">
        <title>Paenibacillus artemisicola MWE-103 whole genome sequence.</title>
        <authorList>
            <person name="Ham Y.J."/>
        </authorList>
    </citation>
    <scope>NUCLEOTIDE SEQUENCE [LARGE SCALE GENOMIC DNA]</scope>
    <source>
        <strain evidence="6 7">MWE-103</strain>
    </source>
</reference>
<dbReference type="PANTHER" id="PTHR30055">
    <property type="entry name" value="HTH-TYPE TRANSCRIPTIONAL REGULATOR RUTR"/>
    <property type="match status" value="1"/>
</dbReference>
<evidence type="ECO:0000259" key="5">
    <source>
        <dbReference type="PROSITE" id="PS50977"/>
    </source>
</evidence>
<dbReference type="InterPro" id="IPR009057">
    <property type="entry name" value="Homeodomain-like_sf"/>
</dbReference>
<dbReference type="Gene3D" id="1.10.357.10">
    <property type="entry name" value="Tetracycline Repressor, domain 2"/>
    <property type="match status" value="1"/>
</dbReference>
<proteinExistence type="predicted"/>
<keyword evidence="7" id="KW-1185">Reference proteome</keyword>
<organism evidence="6 7">
    <name type="scientific">Paenibacillus artemisiicola</name>
    <dbReference type="NCBI Taxonomy" id="1172618"/>
    <lineage>
        <taxon>Bacteria</taxon>
        <taxon>Bacillati</taxon>
        <taxon>Bacillota</taxon>
        <taxon>Bacilli</taxon>
        <taxon>Bacillales</taxon>
        <taxon>Paenibacillaceae</taxon>
        <taxon>Paenibacillus</taxon>
    </lineage>
</organism>
<evidence type="ECO:0000256" key="1">
    <source>
        <dbReference type="ARBA" id="ARBA00023015"/>
    </source>
</evidence>
<name>A0ABS3W9M7_9BACL</name>
<evidence type="ECO:0000256" key="2">
    <source>
        <dbReference type="ARBA" id="ARBA00023125"/>
    </source>
</evidence>